<dbReference type="Gene3D" id="1.20.120.1220">
    <property type="match status" value="1"/>
</dbReference>
<feature type="transmembrane region" description="Helical" evidence="1">
    <location>
        <begin position="88"/>
        <end position="109"/>
    </location>
</feature>
<gene>
    <name evidence="3" type="ORF">G8M63_002574</name>
    <name evidence="4" type="ORF">G9F17_002859</name>
</gene>
<dbReference type="Pfam" id="PF01478">
    <property type="entry name" value="Peptidase_A24"/>
    <property type="match status" value="1"/>
</dbReference>
<keyword evidence="1" id="KW-1133">Transmembrane helix</keyword>
<protein>
    <recommendedName>
        <fullName evidence="2">Prepilin type IV endopeptidase peptidase domain-containing protein</fullName>
    </recommendedName>
</protein>
<dbReference type="GO" id="GO:0016020">
    <property type="term" value="C:membrane"/>
    <property type="evidence" value="ECO:0007669"/>
    <property type="project" value="InterPro"/>
</dbReference>
<dbReference type="GO" id="GO:0004190">
    <property type="term" value="F:aspartic-type endopeptidase activity"/>
    <property type="evidence" value="ECO:0007669"/>
    <property type="project" value="InterPro"/>
</dbReference>
<dbReference type="EMBL" id="DAAVQE010000004">
    <property type="protein sequence ID" value="HAF6182496.1"/>
    <property type="molecule type" value="Genomic_DNA"/>
</dbReference>
<evidence type="ECO:0000256" key="1">
    <source>
        <dbReference type="SAM" id="Phobius"/>
    </source>
</evidence>
<comment type="caution">
    <text evidence="3">The sequence shown here is derived from an EMBL/GenBank/DDBJ whole genome shotgun (WGS) entry which is preliminary data.</text>
</comment>
<keyword evidence="1" id="KW-0812">Transmembrane</keyword>
<evidence type="ECO:0000259" key="2">
    <source>
        <dbReference type="Pfam" id="PF01478"/>
    </source>
</evidence>
<name>A0A747DPS3_SALER</name>
<reference evidence="3" key="2">
    <citation type="submission" date="2020-02" db="EMBL/GenBank/DDBJ databases">
        <authorList>
            <consortium name="NCBI Pathogen Detection Project"/>
        </authorList>
    </citation>
    <scope>NUCLEOTIDE SEQUENCE</scope>
    <source>
        <strain evidence="4">MA.CK_98/00004400</strain>
        <strain evidence="3">MA.CK_99/00000642</strain>
    </source>
</reference>
<feature type="transmembrane region" description="Helical" evidence="1">
    <location>
        <begin position="49"/>
        <end position="68"/>
    </location>
</feature>
<sequence>MFFIYGLICLCVVHAMITDVIYRRIYNYNSVIIILLSILLFYCRTELSLFVPFMVLIIGFLLFVLNFWGAGDAKFSFALTLSLPSDLMFIFLLLMSLSGGVIATFMLVFPRLKGKFVSVPYALSIGTGYFLTLIIGISNDSIIII</sequence>
<organism evidence="3">
    <name type="scientific">Salmonella enterica</name>
    <name type="common">Salmonella choleraesuis</name>
    <dbReference type="NCBI Taxonomy" id="28901"/>
    <lineage>
        <taxon>Bacteria</taxon>
        <taxon>Pseudomonadati</taxon>
        <taxon>Pseudomonadota</taxon>
        <taxon>Gammaproteobacteria</taxon>
        <taxon>Enterobacterales</taxon>
        <taxon>Enterobacteriaceae</taxon>
        <taxon>Salmonella</taxon>
    </lineage>
</organism>
<dbReference type="InterPro" id="IPR000045">
    <property type="entry name" value="Prepilin_IV_endopep_pep"/>
</dbReference>
<feature type="domain" description="Prepilin type IV endopeptidase peptidase" evidence="2">
    <location>
        <begin position="7"/>
        <end position="103"/>
    </location>
</feature>
<dbReference type="EMBL" id="DAAVFB010000005">
    <property type="protein sequence ID" value="HAF4391208.1"/>
    <property type="molecule type" value="Genomic_DNA"/>
</dbReference>
<dbReference type="AlphaFoldDB" id="A0A747DPS3"/>
<reference evidence="3" key="1">
    <citation type="journal article" date="2018" name="Genome Biol.">
        <title>SKESA: strategic k-mer extension for scrupulous assemblies.</title>
        <authorList>
            <person name="Souvorov A."/>
            <person name="Agarwala R."/>
            <person name="Lipman D.J."/>
        </authorList>
    </citation>
    <scope>NUCLEOTIDE SEQUENCE</scope>
    <source>
        <strain evidence="4">MA.CK_98/00004400</strain>
        <strain evidence="3">MA.CK_99/00000642</strain>
    </source>
</reference>
<feature type="transmembrane region" description="Helical" evidence="1">
    <location>
        <begin position="25"/>
        <end position="42"/>
    </location>
</feature>
<feature type="transmembrane region" description="Helical" evidence="1">
    <location>
        <begin position="121"/>
        <end position="144"/>
    </location>
</feature>
<proteinExistence type="predicted"/>
<keyword evidence="1" id="KW-0472">Membrane</keyword>
<evidence type="ECO:0000313" key="4">
    <source>
        <dbReference type="EMBL" id="HAF6182496.1"/>
    </source>
</evidence>
<evidence type="ECO:0000313" key="3">
    <source>
        <dbReference type="EMBL" id="HAF4391208.1"/>
    </source>
</evidence>
<accession>A0A747DPS3</accession>